<keyword evidence="3 7" id="KW-0028">Amino-acid biosynthesis</keyword>
<comment type="subunit">
    <text evidence="7">Monomer.</text>
</comment>
<dbReference type="GO" id="GO:0005737">
    <property type="term" value="C:cytoplasm"/>
    <property type="evidence" value="ECO:0007669"/>
    <property type="project" value="UniProtKB-SubCell"/>
</dbReference>
<comment type="pathway">
    <text evidence="1 7">Metabolic intermediate biosynthesis; chorismate biosynthesis; chorismate from D-erythrose 4-phosphate and phosphoenolpyruvate: step 6/7.</text>
</comment>
<organism evidence="9 10">
    <name type="scientific">Flintibacter hominis</name>
    <dbReference type="NCBI Taxonomy" id="2763048"/>
    <lineage>
        <taxon>Bacteria</taxon>
        <taxon>Bacillati</taxon>
        <taxon>Bacillota</taxon>
        <taxon>Clostridia</taxon>
        <taxon>Eubacteriales</taxon>
        <taxon>Flintibacter</taxon>
    </lineage>
</organism>
<dbReference type="NCBIfam" id="TIGR01356">
    <property type="entry name" value="aroA"/>
    <property type="match status" value="1"/>
</dbReference>
<dbReference type="HAMAP" id="MF_00210">
    <property type="entry name" value="EPSP_synth"/>
    <property type="match status" value="1"/>
</dbReference>
<evidence type="ECO:0000256" key="5">
    <source>
        <dbReference type="ARBA" id="ARBA00023141"/>
    </source>
</evidence>
<comment type="similarity">
    <text evidence="2 7">Belongs to the EPSP synthase family.</text>
</comment>
<evidence type="ECO:0000256" key="1">
    <source>
        <dbReference type="ARBA" id="ARBA00004811"/>
    </source>
</evidence>
<feature type="binding site" evidence="7">
    <location>
        <position position="165"/>
    </location>
    <ligand>
        <name>3-phosphoshikimate</name>
        <dbReference type="ChEBI" id="CHEBI:145989"/>
    </ligand>
</feature>
<accession>A0A8J6J810</accession>
<sequence length="414" mass="44976">MDVTIVPNKLQGRVTPPPSKSQTHRVILAAALARGRSRLENVAISQDILATLSCIGALGAHWERKGERTLEVTGMGGIFQPGKELPHFDCGESGSTLRFLIPIALAVAGGGIFTGRGRLMERPQEPYIHLFREKGISWNREGDTLTVLGQLKAGDYELPGNVSSQFFTGLLYALPLVSGISRIVPTTHIEGRDYLAMTLDTLAGAGVTVTELHNTIKYFHITGKTAYKAMDYTVESDWSQAAFWYAANFLGGQITIQGLNPTSAQGDKAVASFYWKLARPGDVDLDMSQYPDLVPPLAAMAAVRKGTCRFNNAGRLRMKESDRLNSVTAALIALGADIREGEDSLTIRGRDSLMGGEMVDSQNDHRIAMMAAVSAQTCQKPVTILGAECVNKSYPNFWEHFQVLGGNIHGLVLR</sequence>
<feature type="binding site" evidence="7">
    <location>
        <position position="25"/>
    </location>
    <ligand>
        <name>3-phosphoshikimate</name>
        <dbReference type="ChEBI" id="CHEBI:145989"/>
    </ligand>
</feature>
<feature type="binding site" evidence="7">
    <location>
        <position position="20"/>
    </location>
    <ligand>
        <name>3-phosphoshikimate</name>
        <dbReference type="ChEBI" id="CHEBI:145989"/>
    </ligand>
</feature>
<comment type="catalytic activity">
    <reaction evidence="6">
        <text>3-phosphoshikimate + phosphoenolpyruvate = 5-O-(1-carboxyvinyl)-3-phosphoshikimate + phosphate</text>
        <dbReference type="Rhea" id="RHEA:21256"/>
        <dbReference type="ChEBI" id="CHEBI:43474"/>
        <dbReference type="ChEBI" id="CHEBI:57701"/>
        <dbReference type="ChEBI" id="CHEBI:58702"/>
        <dbReference type="ChEBI" id="CHEBI:145989"/>
        <dbReference type="EC" id="2.5.1.19"/>
    </reaction>
    <physiologicalReaction direction="left-to-right" evidence="6">
        <dbReference type="Rhea" id="RHEA:21257"/>
    </physiologicalReaction>
</comment>
<dbReference type="Gene3D" id="3.65.10.10">
    <property type="entry name" value="Enolpyruvate transferase domain"/>
    <property type="match status" value="2"/>
</dbReference>
<dbReference type="PROSITE" id="PS00885">
    <property type="entry name" value="EPSP_SYNTHASE_2"/>
    <property type="match status" value="1"/>
</dbReference>
<dbReference type="EMBL" id="JACOPO010000003">
    <property type="protein sequence ID" value="MBC5722441.1"/>
    <property type="molecule type" value="Genomic_DNA"/>
</dbReference>
<feature type="domain" description="Enolpyruvate transferase" evidence="8">
    <location>
        <begin position="7"/>
        <end position="400"/>
    </location>
</feature>
<dbReference type="PANTHER" id="PTHR21090">
    <property type="entry name" value="AROM/DEHYDROQUINATE SYNTHASE"/>
    <property type="match status" value="1"/>
</dbReference>
<dbReference type="InterPro" id="IPR006264">
    <property type="entry name" value="EPSP_synthase"/>
</dbReference>
<dbReference type="Pfam" id="PF00275">
    <property type="entry name" value="EPSP_synthase"/>
    <property type="match status" value="1"/>
</dbReference>
<dbReference type="SUPFAM" id="SSF55205">
    <property type="entry name" value="EPT/RTPC-like"/>
    <property type="match status" value="1"/>
</dbReference>
<dbReference type="InterPro" id="IPR013792">
    <property type="entry name" value="RNA3'P_cycl/enolpyr_Trfase_a/b"/>
</dbReference>
<dbReference type="UniPathway" id="UPA00053">
    <property type="reaction ID" value="UER00089"/>
</dbReference>
<dbReference type="PIRSF" id="PIRSF000505">
    <property type="entry name" value="EPSPS"/>
    <property type="match status" value="1"/>
</dbReference>
<feature type="binding site" evidence="7">
    <location>
        <position position="20"/>
    </location>
    <ligand>
        <name>phosphoenolpyruvate</name>
        <dbReference type="ChEBI" id="CHEBI:58702"/>
    </ligand>
</feature>
<dbReference type="GO" id="GO:0008652">
    <property type="term" value="P:amino acid biosynthetic process"/>
    <property type="evidence" value="ECO:0007669"/>
    <property type="project" value="UniProtKB-KW"/>
</dbReference>
<comment type="subcellular location">
    <subcellularLocation>
        <location evidence="7">Cytoplasm</location>
    </subcellularLocation>
</comment>
<evidence type="ECO:0000256" key="6">
    <source>
        <dbReference type="ARBA" id="ARBA00044633"/>
    </source>
</evidence>
<comment type="caution">
    <text evidence="9">The sequence shown here is derived from an EMBL/GenBank/DDBJ whole genome shotgun (WGS) entry which is preliminary data.</text>
</comment>
<dbReference type="Proteomes" id="UP000628736">
    <property type="component" value="Unassembled WGS sequence"/>
</dbReference>
<dbReference type="InterPro" id="IPR036968">
    <property type="entry name" value="Enolpyruvate_Tfrase_sf"/>
</dbReference>
<feature type="binding site" evidence="7">
    <location>
        <position position="163"/>
    </location>
    <ligand>
        <name>3-phosphoshikimate</name>
        <dbReference type="ChEBI" id="CHEBI:145989"/>
    </ligand>
</feature>
<evidence type="ECO:0000256" key="7">
    <source>
        <dbReference type="HAMAP-Rule" id="MF_00210"/>
    </source>
</evidence>
<feature type="binding site" evidence="7">
    <location>
        <position position="292"/>
    </location>
    <ligand>
        <name>3-phosphoshikimate</name>
        <dbReference type="ChEBI" id="CHEBI:145989"/>
    </ligand>
</feature>
<dbReference type="EC" id="2.5.1.19" evidence="7"/>
<name>A0A8J6J810_9FIRM</name>
<feature type="binding site" evidence="7">
    <location>
        <position position="392"/>
    </location>
    <ligand>
        <name>phosphoenolpyruvate</name>
        <dbReference type="ChEBI" id="CHEBI:58702"/>
    </ligand>
</feature>
<feature type="binding site" evidence="7">
    <location>
        <position position="94"/>
    </location>
    <ligand>
        <name>phosphoenolpyruvate</name>
        <dbReference type="ChEBI" id="CHEBI:58702"/>
    </ligand>
</feature>
<dbReference type="AlphaFoldDB" id="A0A8J6J810"/>
<dbReference type="CDD" id="cd01556">
    <property type="entry name" value="EPSP_synthase"/>
    <property type="match status" value="1"/>
</dbReference>
<dbReference type="GO" id="GO:0009423">
    <property type="term" value="P:chorismate biosynthetic process"/>
    <property type="evidence" value="ECO:0007669"/>
    <property type="project" value="UniProtKB-UniRule"/>
</dbReference>
<gene>
    <name evidence="7 9" type="primary">aroA</name>
    <name evidence="9" type="ORF">H8S11_06410</name>
</gene>
<keyword evidence="4 7" id="KW-0808">Transferase</keyword>
<feature type="binding site" evidence="7">
    <location>
        <position position="164"/>
    </location>
    <ligand>
        <name>3-phosphoshikimate</name>
        <dbReference type="ChEBI" id="CHEBI:145989"/>
    </ligand>
</feature>
<protein>
    <recommendedName>
        <fullName evidence="7">3-phosphoshikimate 1-carboxyvinyltransferase</fullName>
        <ecNumber evidence="7">2.5.1.19</ecNumber>
    </recommendedName>
    <alternativeName>
        <fullName evidence="7">5-enolpyruvylshikimate-3-phosphate synthase</fullName>
        <shortName evidence="7">EPSP synthase</shortName>
        <shortName evidence="7">EPSPS</shortName>
    </alternativeName>
</protein>
<feature type="active site" description="Proton acceptor" evidence="7">
    <location>
        <position position="292"/>
    </location>
</feature>
<evidence type="ECO:0000256" key="4">
    <source>
        <dbReference type="ARBA" id="ARBA00022679"/>
    </source>
</evidence>
<comment type="caution">
    <text evidence="7">Lacks conserved residue(s) required for the propagation of feature annotation.</text>
</comment>
<evidence type="ECO:0000313" key="9">
    <source>
        <dbReference type="EMBL" id="MBC5722441.1"/>
    </source>
</evidence>
<comment type="function">
    <text evidence="7">Catalyzes the transfer of the enolpyruvyl moiety of phosphoenolpyruvate (PEP) to the 5-hydroxyl of shikimate-3-phosphate (S3P) to produce enolpyruvyl shikimate-3-phosphate and inorganic phosphate.</text>
</comment>
<feature type="binding site" evidence="7">
    <location>
        <position position="366"/>
    </location>
    <ligand>
        <name>phosphoenolpyruvate</name>
        <dbReference type="ChEBI" id="CHEBI:58702"/>
    </ligand>
</feature>
<evidence type="ECO:0000313" key="10">
    <source>
        <dbReference type="Proteomes" id="UP000628736"/>
    </source>
</evidence>
<keyword evidence="7" id="KW-0963">Cytoplasm</keyword>
<dbReference type="InterPro" id="IPR023193">
    <property type="entry name" value="EPSP_synthase_CS"/>
</dbReference>
<dbReference type="GO" id="GO:0009073">
    <property type="term" value="P:aromatic amino acid family biosynthetic process"/>
    <property type="evidence" value="ECO:0007669"/>
    <property type="project" value="UniProtKB-KW"/>
</dbReference>
<reference evidence="9" key="1">
    <citation type="submission" date="2020-08" db="EMBL/GenBank/DDBJ databases">
        <title>Genome public.</title>
        <authorList>
            <person name="Liu C."/>
            <person name="Sun Q."/>
        </authorList>
    </citation>
    <scope>NUCLEOTIDE SEQUENCE</scope>
    <source>
        <strain evidence="9">NSJ-23</strain>
    </source>
</reference>
<feature type="binding site" evidence="7">
    <location>
        <position position="21"/>
    </location>
    <ligand>
        <name>3-phosphoshikimate</name>
        <dbReference type="ChEBI" id="CHEBI:145989"/>
    </ligand>
</feature>
<keyword evidence="5 7" id="KW-0057">Aromatic amino acid biosynthesis</keyword>
<evidence type="ECO:0000256" key="3">
    <source>
        <dbReference type="ARBA" id="ARBA00022605"/>
    </source>
</evidence>
<evidence type="ECO:0000259" key="8">
    <source>
        <dbReference type="Pfam" id="PF00275"/>
    </source>
</evidence>
<dbReference type="GO" id="GO:0003866">
    <property type="term" value="F:3-phosphoshikimate 1-carboxyvinyltransferase activity"/>
    <property type="evidence" value="ECO:0007669"/>
    <property type="project" value="UniProtKB-UniRule"/>
</dbReference>
<feature type="binding site" evidence="7">
    <location>
        <position position="319"/>
    </location>
    <ligand>
        <name>3-phosphoshikimate</name>
        <dbReference type="ChEBI" id="CHEBI:145989"/>
    </ligand>
</feature>
<evidence type="ECO:0000256" key="2">
    <source>
        <dbReference type="ARBA" id="ARBA00009948"/>
    </source>
</evidence>
<feature type="binding site" evidence="7">
    <location>
        <position position="323"/>
    </location>
    <ligand>
        <name>phosphoenolpyruvate</name>
        <dbReference type="ChEBI" id="CHEBI:58702"/>
    </ligand>
</feature>
<feature type="binding site" evidence="7">
    <location>
        <position position="165"/>
    </location>
    <ligand>
        <name>phosphoenolpyruvate</name>
        <dbReference type="ChEBI" id="CHEBI:58702"/>
    </ligand>
</feature>
<dbReference type="PANTHER" id="PTHR21090:SF5">
    <property type="entry name" value="PENTAFUNCTIONAL AROM POLYPEPTIDE"/>
    <property type="match status" value="1"/>
</dbReference>
<dbReference type="InterPro" id="IPR001986">
    <property type="entry name" value="Enolpyruvate_Tfrase_dom"/>
</dbReference>
<keyword evidence="10" id="KW-1185">Reference proteome</keyword>
<proteinExistence type="inferred from homology"/>
<feature type="binding site" evidence="7">
    <location>
        <position position="122"/>
    </location>
    <ligand>
        <name>phosphoenolpyruvate</name>
        <dbReference type="ChEBI" id="CHEBI:58702"/>
    </ligand>
</feature>